<dbReference type="OrthoDB" id="1118920at2"/>
<sequence length="399" mass="45072">MNQIFSHPLTDTAIQRRAQVFTILEEICQELEWTQTQFEKARTSYEAVADWLAGSSDPMLASLHVYLHGSGALGTSIKPIGRDEFDVDLISFILGLGPEIAPARLKAAVGKRLREHAYYASILEEKKRCWRLNYAGDFHLDISPTIANPNCMNGGELVPDRKLRDWHATNPRAYRTLFDERAALVPQMTQSIIAAQRDAATTEPFPVRQSVKGILRRTVQLLKRHRDLEFLHVHEEIAPISIIITTLAMRSYEMCVRRHVFADELQVLIDTIRLMPVFIERPLVNGRQIYAVWNETTEGENFAERWNEEPARVEAFYKWHSKALADFESLRDLVGLDAIVGSMKDSLGDKLVARTMNRRMDALNEGRKTGALVLGAGVGLTTQKSAASTPVPKNEFFGD</sequence>
<protein>
    <recommendedName>
        <fullName evidence="4">Nucleotidyltransferase</fullName>
    </recommendedName>
</protein>
<dbReference type="Proteomes" id="UP000036938">
    <property type="component" value="Unassembled WGS sequence"/>
</dbReference>
<reference evidence="2 3" key="1">
    <citation type="journal article" date="2015" name="Int. J. Syst. Evol. Microbiol.">
        <title>Aestuariivita atlantica sp. nov., isolated from deep sea sediment of the Atlantic Ocean.</title>
        <authorList>
            <person name="Li G."/>
            <person name="Lai Q."/>
            <person name="Du Y."/>
            <person name="Liu X."/>
            <person name="Sun F."/>
            <person name="Shao Z."/>
        </authorList>
    </citation>
    <scope>NUCLEOTIDE SEQUENCE [LARGE SCALE GENOMIC DNA]</scope>
    <source>
        <strain evidence="2 3">22II-S11-z3</strain>
    </source>
</reference>
<organism evidence="2 3">
    <name type="scientific">Pseudaestuariivita atlantica</name>
    <dbReference type="NCBI Taxonomy" id="1317121"/>
    <lineage>
        <taxon>Bacteria</taxon>
        <taxon>Pseudomonadati</taxon>
        <taxon>Pseudomonadota</taxon>
        <taxon>Alphaproteobacteria</taxon>
        <taxon>Rhodobacterales</taxon>
        <taxon>Paracoccaceae</taxon>
        <taxon>Pseudaestuariivita</taxon>
    </lineage>
</organism>
<accession>A0A0L1JKH1</accession>
<evidence type="ECO:0000313" key="3">
    <source>
        <dbReference type="Proteomes" id="UP000036938"/>
    </source>
</evidence>
<dbReference type="CDD" id="cd05400">
    <property type="entry name" value="NT_2-5OAS_ClassI-CCAase"/>
    <property type="match status" value="1"/>
</dbReference>
<dbReference type="AlphaFoldDB" id="A0A0L1JKH1"/>
<dbReference type="GO" id="GO:0016779">
    <property type="term" value="F:nucleotidyltransferase activity"/>
    <property type="evidence" value="ECO:0007669"/>
    <property type="project" value="InterPro"/>
</dbReference>
<dbReference type="STRING" id="1317121.ATO11_18695"/>
<name>A0A0L1JKH1_9RHOB</name>
<dbReference type="EMBL" id="AQQZ01000012">
    <property type="protein sequence ID" value="KNG92212.1"/>
    <property type="molecule type" value="Genomic_DNA"/>
</dbReference>
<keyword evidence="3" id="KW-1185">Reference proteome</keyword>
<dbReference type="Pfam" id="PF18144">
    <property type="entry name" value="SMODS"/>
    <property type="match status" value="1"/>
</dbReference>
<dbReference type="PATRIC" id="fig|1317121.7.peg.839"/>
<proteinExistence type="predicted"/>
<dbReference type="RefSeq" id="WP_050532441.1">
    <property type="nucleotide sequence ID" value="NZ_AQQZ01000012.1"/>
</dbReference>
<dbReference type="GO" id="GO:0051607">
    <property type="term" value="P:defense response to virus"/>
    <property type="evidence" value="ECO:0007669"/>
    <property type="project" value="UniProtKB-KW"/>
</dbReference>
<evidence type="ECO:0008006" key="4">
    <source>
        <dbReference type="Google" id="ProtNLM"/>
    </source>
</evidence>
<dbReference type="InterPro" id="IPR006116">
    <property type="entry name" value="NT_2-5OAS_ClassI-CCAase"/>
</dbReference>
<gene>
    <name evidence="2" type="ORF">ATO11_18695</name>
</gene>
<keyword evidence="1" id="KW-0051">Antiviral defense</keyword>
<evidence type="ECO:0000313" key="2">
    <source>
        <dbReference type="EMBL" id="KNG92212.1"/>
    </source>
</evidence>
<comment type="caution">
    <text evidence="2">The sequence shown here is derived from an EMBL/GenBank/DDBJ whole genome shotgun (WGS) entry which is preliminary data.</text>
</comment>
<evidence type="ECO:0000256" key="1">
    <source>
        <dbReference type="ARBA" id="ARBA00023118"/>
    </source>
</evidence>